<dbReference type="Pfam" id="PF19266">
    <property type="entry name" value="CIS_tube"/>
    <property type="match status" value="1"/>
</dbReference>
<dbReference type="CDD" id="cd00118">
    <property type="entry name" value="LysM"/>
    <property type="match status" value="1"/>
</dbReference>
<evidence type="ECO:0000313" key="4">
    <source>
        <dbReference type="Proteomes" id="UP001486565"/>
    </source>
</evidence>
<dbReference type="Gene3D" id="3.10.350.10">
    <property type="entry name" value="LysM domain"/>
    <property type="match status" value="1"/>
</dbReference>
<name>A0ABZ2Y742_9FIRM</name>
<dbReference type="RefSeq" id="WP_341878108.1">
    <property type="nucleotide sequence ID" value="NZ_CP121687.1"/>
</dbReference>
<protein>
    <submittedName>
        <fullName evidence="3">LysM peptidoglycan-binding domain-containing protein</fullName>
    </submittedName>
</protein>
<evidence type="ECO:0000313" key="3">
    <source>
        <dbReference type="EMBL" id="WZL71144.1"/>
    </source>
</evidence>
<reference evidence="3 4" key="1">
    <citation type="submission" date="2023-03" db="EMBL/GenBank/DDBJ databases">
        <title>Novel Species.</title>
        <authorList>
            <person name="Ma S."/>
        </authorList>
    </citation>
    <scope>NUCLEOTIDE SEQUENCE [LARGE SCALE GENOMIC DNA]</scope>
    <source>
        <strain evidence="3 4">LIND6LT2</strain>
    </source>
</reference>
<feature type="domain" description="Contractile injection system tube protein N-terminal" evidence="2">
    <location>
        <begin position="4"/>
        <end position="156"/>
    </location>
</feature>
<sequence length="233" mass="25770">MGGKLEKAKIIPIDPVLGVPLPGSLTVMFNPSELKVTKQNKYVENRLPRPGFRHLKTALFCDDKNETCSFKLFFDTYDTPLPEAEKENVTKYTKKVLDLMAVKDLVRIVMPPKKCTFAWGSFQFQGYIQQVSQTFTKFTSQGTPVRAILEVTMIADDINILKGVTDLAQTAIDAGKNIIETGKTIATSVKQGDSLATIASKTLGSSESWRDVAESNNIVNPRIVEGVNLLIKK</sequence>
<keyword evidence="4" id="KW-1185">Reference proteome</keyword>
<accession>A0ABZ2Y742</accession>
<evidence type="ECO:0000259" key="1">
    <source>
        <dbReference type="Pfam" id="PF01476"/>
    </source>
</evidence>
<organism evidence="3 4">
    <name type="scientific">Defluviitalea saccharophila</name>
    <dbReference type="NCBI Taxonomy" id="879970"/>
    <lineage>
        <taxon>Bacteria</taxon>
        <taxon>Bacillati</taxon>
        <taxon>Bacillota</taxon>
        <taxon>Clostridia</taxon>
        <taxon>Lachnospirales</taxon>
        <taxon>Defluviitaleaceae</taxon>
        <taxon>Defluviitalea</taxon>
    </lineage>
</organism>
<dbReference type="InterPro" id="IPR045361">
    <property type="entry name" value="CIS_tube_prot_N"/>
</dbReference>
<dbReference type="Proteomes" id="UP001486565">
    <property type="component" value="Chromosome"/>
</dbReference>
<dbReference type="InterPro" id="IPR036779">
    <property type="entry name" value="LysM_dom_sf"/>
</dbReference>
<gene>
    <name evidence="3" type="ORF">QBE51_06405</name>
</gene>
<evidence type="ECO:0000259" key="2">
    <source>
        <dbReference type="Pfam" id="PF19266"/>
    </source>
</evidence>
<feature type="domain" description="LysM" evidence="1">
    <location>
        <begin position="189"/>
        <end position="229"/>
    </location>
</feature>
<dbReference type="InterPro" id="IPR018392">
    <property type="entry name" value="LysM"/>
</dbReference>
<proteinExistence type="predicted"/>
<dbReference type="Pfam" id="PF01476">
    <property type="entry name" value="LysM"/>
    <property type="match status" value="1"/>
</dbReference>
<dbReference type="EMBL" id="CP121687">
    <property type="protein sequence ID" value="WZL71144.1"/>
    <property type="molecule type" value="Genomic_DNA"/>
</dbReference>